<accession>A0ACB8TNT4</accession>
<dbReference type="EMBL" id="MU274958">
    <property type="protein sequence ID" value="KAI0083651.1"/>
    <property type="molecule type" value="Genomic_DNA"/>
</dbReference>
<evidence type="ECO:0000313" key="1">
    <source>
        <dbReference type="EMBL" id="KAI0083651.1"/>
    </source>
</evidence>
<sequence length="72" mass="8229">MRTLMGEYNNRNPILLRTCISEHGTCADIQQTERPSIPSFFPSLRASCPDRIILLDPACLNSRNTVYRTCQE</sequence>
<keyword evidence="2" id="KW-1185">Reference proteome</keyword>
<protein>
    <submittedName>
        <fullName evidence="1">Uncharacterized protein</fullName>
    </submittedName>
</protein>
<name>A0ACB8TNT4_9APHY</name>
<reference evidence="1" key="1">
    <citation type="journal article" date="2021" name="Environ. Microbiol.">
        <title>Gene family expansions and transcriptome signatures uncover fungal adaptations to wood decay.</title>
        <authorList>
            <person name="Hage H."/>
            <person name="Miyauchi S."/>
            <person name="Viragh M."/>
            <person name="Drula E."/>
            <person name="Min B."/>
            <person name="Chaduli D."/>
            <person name="Navarro D."/>
            <person name="Favel A."/>
            <person name="Norest M."/>
            <person name="Lesage-Meessen L."/>
            <person name="Balint B."/>
            <person name="Merenyi Z."/>
            <person name="de Eugenio L."/>
            <person name="Morin E."/>
            <person name="Martinez A.T."/>
            <person name="Baldrian P."/>
            <person name="Stursova M."/>
            <person name="Martinez M.J."/>
            <person name="Novotny C."/>
            <person name="Magnuson J.K."/>
            <person name="Spatafora J.W."/>
            <person name="Maurice S."/>
            <person name="Pangilinan J."/>
            <person name="Andreopoulos W."/>
            <person name="LaButti K."/>
            <person name="Hundley H."/>
            <person name="Na H."/>
            <person name="Kuo A."/>
            <person name="Barry K."/>
            <person name="Lipzen A."/>
            <person name="Henrissat B."/>
            <person name="Riley R."/>
            <person name="Ahrendt S."/>
            <person name="Nagy L.G."/>
            <person name="Grigoriev I.V."/>
            <person name="Martin F."/>
            <person name="Rosso M.N."/>
        </authorList>
    </citation>
    <scope>NUCLEOTIDE SEQUENCE</scope>
    <source>
        <strain evidence="1">CBS 384.51</strain>
    </source>
</reference>
<organism evidence="1 2">
    <name type="scientific">Irpex rosettiformis</name>
    <dbReference type="NCBI Taxonomy" id="378272"/>
    <lineage>
        <taxon>Eukaryota</taxon>
        <taxon>Fungi</taxon>
        <taxon>Dikarya</taxon>
        <taxon>Basidiomycota</taxon>
        <taxon>Agaricomycotina</taxon>
        <taxon>Agaricomycetes</taxon>
        <taxon>Polyporales</taxon>
        <taxon>Irpicaceae</taxon>
        <taxon>Irpex</taxon>
    </lineage>
</organism>
<comment type="caution">
    <text evidence="1">The sequence shown here is derived from an EMBL/GenBank/DDBJ whole genome shotgun (WGS) entry which is preliminary data.</text>
</comment>
<evidence type="ECO:0000313" key="2">
    <source>
        <dbReference type="Proteomes" id="UP001055072"/>
    </source>
</evidence>
<dbReference type="Proteomes" id="UP001055072">
    <property type="component" value="Unassembled WGS sequence"/>
</dbReference>
<proteinExistence type="predicted"/>
<gene>
    <name evidence="1" type="ORF">BDY19DRAFT_621765</name>
</gene>